<dbReference type="PANTHER" id="PTHR42110">
    <property type="entry name" value="L-ASPARAGINASE, PUTATIVE (AFU_ORTHOLOGUE AFUA_3G11890)-RELATED"/>
    <property type="match status" value="1"/>
</dbReference>
<evidence type="ECO:0000313" key="2">
    <source>
        <dbReference type="Proteomes" id="UP000319525"/>
    </source>
</evidence>
<comment type="caution">
    <text evidence="1">The sequence shown here is derived from an EMBL/GenBank/DDBJ whole genome shotgun (WGS) entry which is preliminary data.</text>
</comment>
<protein>
    <submittedName>
        <fullName evidence="1">Asparaginase</fullName>
    </submittedName>
</protein>
<dbReference type="EMBL" id="BJML01000001">
    <property type="protein sequence ID" value="GEB44581.1"/>
    <property type="molecule type" value="Genomic_DNA"/>
</dbReference>
<sequence>MNETRPVLVAIPVGSPLAEVLSRAVARPGAEGARGYDGGMPATPPASVELAVVDRNGFVESRHYGVAVVLAPDGSEKLTLGEASALFLPRSSMKPLQALACLSAGADLAGERLAISMASHAGTERHAEVARGILQSSGLTEDDLGCPAAWPTDTASRDDMVRDHASPSPLRMNCSGKHAAMLATCVANGWSTSDYLDPQHPLQAHIREVVERLVGERTTTTAIDGCGAPVYAMSLVGLARAIQRIATSSERSPFALHRSAGTLVRAVKENPWTIDGPGRPDTVVIERLGVFSKMGAEGVQVMTAPDGTTVALKMLDGSNRAGHVVALRLLERVGALSAQEVDDTVAQLSLSVLGGGREVGSIRSAV</sequence>
<reference evidence="1 2" key="1">
    <citation type="submission" date="2019-06" db="EMBL/GenBank/DDBJ databases">
        <title>Whole genome shotgun sequence of Microbacterium testaceum NBRC 12675.</title>
        <authorList>
            <person name="Hosoyama A."/>
            <person name="Uohara A."/>
            <person name="Ohji S."/>
            <person name="Ichikawa N."/>
        </authorList>
    </citation>
    <scope>NUCLEOTIDE SEQUENCE [LARGE SCALE GENOMIC DNA]</scope>
    <source>
        <strain evidence="1 2">NBRC 12675</strain>
    </source>
</reference>
<evidence type="ECO:0000313" key="1">
    <source>
        <dbReference type="EMBL" id="GEB44581.1"/>
    </source>
</evidence>
<dbReference type="PANTHER" id="PTHR42110:SF1">
    <property type="entry name" value="L-ASPARAGINASE, PUTATIVE (AFU_ORTHOLOGUE AFUA_3G11890)-RELATED"/>
    <property type="match status" value="1"/>
</dbReference>
<gene>
    <name evidence="1" type="primary">ansA</name>
    <name evidence="1" type="ORF">MTE01_05260</name>
</gene>
<dbReference type="Proteomes" id="UP000319525">
    <property type="component" value="Unassembled WGS sequence"/>
</dbReference>
<organism evidence="1 2">
    <name type="scientific">Microbacterium testaceum</name>
    <name type="common">Aureobacterium testaceum</name>
    <name type="synonym">Brevibacterium testaceum</name>
    <dbReference type="NCBI Taxonomy" id="2033"/>
    <lineage>
        <taxon>Bacteria</taxon>
        <taxon>Bacillati</taxon>
        <taxon>Actinomycetota</taxon>
        <taxon>Actinomycetes</taxon>
        <taxon>Micrococcales</taxon>
        <taxon>Microbacteriaceae</taxon>
        <taxon>Microbacterium</taxon>
    </lineage>
</organism>
<dbReference type="AlphaFoldDB" id="A0A4Y3QH86"/>
<accession>A0A4Y3QH86</accession>
<name>A0A4Y3QH86_MICTE</name>
<proteinExistence type="predicted"/>
<dbReference type="OrthoDB" id="9780674at2"/>
<dbReference type="InterPro" id="IPR010349">
    <property type="entry name" value="Asparaginase_II"/>
</dbReference>
<dbReference type="Pfam" id="PF06089">
    <property type="entry name" value="Asparaginase_II"/>
    <property type="match status" value="1"/>
</dbReference>